<evidence type="ECO:0008006" key="4">
    <source>
        <dbReference type="Google" id="ProtNLM"/>
    </source>
</evidence>
<organism evidence="2 3">
    <name type="scientific">Vagococcus hydrophili</name>
    <dbReference type="NCBI Taxonomy" id="2714947"/>
    <lineage>
        <taxon>Bacteria</taxon>
        <taxon>Bacillati</taxon>
        <taxon>Bacillota</taxon>
        <taxon>Bacilli</taxon>
        <taxon>Lactobacillales</taxon>
        <taxon>Enterococcaceae</taxon>
        <taxon>Vagococcus</taxon>
    </lineage>
</organism>
<evidence type="ECO:0000256" key="1">
    <source>
        <dbReference type="SAM" id="MobiDB-lite"/>
    </source>
</evidence>
<accession>A0A6G8ARK3</accession>
<evidence type="ECO:0000313" key="3">
    <source>
        <dbReference type="Proteomes" id="UP000501747"/>
    </source>
</evidence>
<reference evidence="2 3" key="1">
    <citation type="submission" date="2020-03" db="EMBL/GenBank/DDBJ databases">
        <title>Vagococcus sp. nov., isolated from beetles.</title>
        <authorList>
            <person name="Hyun D.-W."/>
            <person name="Bae J.-W."/>
        </authorList>
    </citation>
    <scope>NUCLEOTIDE SEQUENCE [LARGE SCALE GENOMIC DNA]</scope>
    <source>
        <strain evidence="2 3">HDW17B</strain>
    </source>
</reference>
<gene>
    <name evidence="2" type="ORF">G7082_02890</name>
</gene>
<dbReference type="KEGG" id="vhy:G7082_02890"/>
<name>A0A6G8ARK3_9ENTE</name>
<dbReference type="AlphaFoldDB" id="A0A6G8ARK3"/>
<dbReference type="RefSeq" id="WP_166033728.1">
    <property type="nucleotide sequence ID" value="NZ_CP049887.1"/>
</dbReference>
<dbReference type="EMBL" id="CP049887">
    <property type="protein sequence ID" value="QIL47555.1"/>
    <property type="molecule type" value="Genomic_DNA"/>
</dbReference>
<sequence length="279" mass="32849">MSKLLIDDYPIQVLPKLAKEIGLNEAIFIQQVHYWIEKSNHVFNGKKWIYNTYEGWNKQFPFWSVMTIRRTISSLIKKELVITGNFNKAGFDKTKWYSINYETLNCMNNRCVQNEQTSSSNRTDGVVQNEHTNTIDYTETTTETTNNNQSSSKEADSVSLKNKFDEIWEQYPKGRKQGKDKSFKAYQRAIKDGVTDEKILEGLSDYKKQIEIQRTELKFVRQAVTWFVNKGWQDEYLTSNVTSNDKPEVTYIPPEWREEFKDVGKSRELESDYMDDLPF</sequence>
<keyword evidence="3" id="KW-1185">Reference proteome</keyword>
<proteinExistence type="predicted"/>
<feature type="region of interest" description="Disordered" evidence="1">
    <location>
        <begin position="117"/>
        <end position="158"/>
    </location>
</feature>
<protein>
    <recommendedName>
        <fullName evidence="4">Replication protein</fullName>
    </recommendedName>
</protein>
<feature type="compositionally biased region" description="Low complexity" evidence="1">
    <location>
        <begin position="130"/>
        <end position="148"/>
    </location>
</feature>
<dbReference type="Proteomes" id="UP000501747">
    <property type="component" value="Chromosome"/>
</dbReference>
<evidence type="ECO:0000313" key="2">
    <source>
        <dbReference type="EMBL" id="QIL47555.1"/>
    </source>
</evidence>